<accession>A0A7K9ICT7</accession>
<dbReference type="InterPro" id="IPR003879">
    <property type="entry name" value="Butyrophylin_SPRY"/>
</dbReference>
<dbReference type="PRINTS" id="PR01407">
    <property type="entry name" value="BUTYPHLNCDUF"/>
</dbReference>
<reference evidence="2 3" key="1">
    <citation type="submission" date="2019-09" db="EMBL/GenBank/DDBJ databases">
        <title>Bird 10,000 Genomes (B10K) Project - Family phase.</title>
        <authorList>
            <person name="Zhang G."/>
        </authorList>
    </citation>
    <scope>NUCLEOTIDE SEQUENCE [LARGE SCALE GENOMIC DNA]</scope>
    <source>
        <strain evidence="2">B10K-DU-001-16</strain>
        <tissue evidence="2">Muscle</tissue>
    </source>
</reference>
<dbReference type="InterPro" id="IPR001870">
    <property type="entry name" value="B30.2/SPRY"/>
</dbReference>
<dbReference type="PANTHER" id="PTHR24103">
    <property type="entry name" value="E3 UBIQUITIN-PROTEIN LIGASE TRIM"/>
    <property type="match status" value="1"/>
</dbReference>
<dbReference type="GO" id="GO:0016874">
    <property type="term" value="F:ligase activity"/>
    <property type="evidence" value="ECO:0007669"/>
    <property type="project" value="UniProtKB-KW"/>
</dbReference>
<feature type="non-terminal residue" evidence="2">
    <location>
        <position position="1"/>
    </location>
</feature>
<keyword evidence="2" id="KW-0436">Ligase</keyword>
<dbReference type="InterPro" id="IPR003877">
    <property type="entry name" value="SPRY_dom"/>
</dbReference>
<sequence length="155" mass="17629">LSLDVITAHPRLLLTADQQQVSWAQTLQAYPEHPKRFDSSRCILSHQGFQQGRHFWHVQVTSGEVWALGLAKESLRRKGRVHFQPELGIWALGRCGEQYQALTSPPSILAGLDHLQVVGIYLDYEEGQVVFWDVKKEVVVFTYSKVIFGGEKVFP</sequence>
<dbReference type="InterPro" id="IPR043136">
    <property type="entry name" value="B30.2/SPRY_sf"/>
</dbReference>
<evidence type="ECO:0000259" key="1">
    <source>
        <dbReference type="PROSITE" id="PS50188"/>
    </source>
</evidence>
<dbReference type="OrthoDB" id="6270329at2759"/>
<dbReference type="Gene3D" id="2.60.120.920">
    <property type="match status" value="1"/>
</dbReference>
<dbReference type="Pfam" id="PF13765">
    <property type="entry name" value="PRY"/>
    <property type="match status" value="1"/>
</dbReference>
<dbReference type="InterPro" id="IPR050143">
    <property type="entry name" value="TRIM/RBCC"/>
</dbReference>
<evidence type="ECO:0000313" key="3">
    <source>
        <dbReference type="Proteomes" id="UP000534107"/>
    </source>
</evidence>
<dbReference type="InterPro" id="IPR013320">
    <property type="entry name" value="ConA-like_dom_sf"/>
</dbReference>
<dbReference type="InterPro" id="IPR006574">
    <property type="entry name" value="PRY"/>
</dbReference>
<name>A0A7K9ICT7_9PICI</name>
<feature type="domain" description="B30.2/SPRY" evidence="1">
    <location>
        <begin position="1"/>
        <end position="155"/>
    </location>
</feature>
<dbReference type="PROSITE" id="PS50188">
    <property type="entry name" value="B302_SPRY"/>
    <property type="match status" value="1"/>
</dbReference>
<dbReference type="SMART" id="SM00449">
    <property type="entry name" value="SPRY"/>
    <property type="match status" value="1"/>
</dbReference>
<protein>
    <submittedName>
        <fullName evidence="2">TRIM7 ligase</fullName>
    </submittedName>
</protein>
<comment type="caution">
    <text evidence="2">The sequence shown here is derived from an EMBL/GenBank/DDBJ whole genome shotgun (WGS) entry which is preliminary data.</text>
</comment>
<dbReference type="Proteomes" id="UP000534107">
    <property type="component" value="Unassembled WGS sequence"/>
</dbReference>
<evidence type="ECO:0000313" key="2">
    <source>
        <dbReference type="EMBL" id="NXH23466.1"/>
    </source>
</evidence>
<feature type="non-terminal residue" evidence="2">
    <location>
        <position position="155"/>
    </location>
</feature>
<dbReference type="SMART" id="SM00589">
    <property type="entry name" value="PRY"/>
    <property type="match status" value="1"/>
</dbReference>
<organism evidence="2 3">
    <name type="scientific">Bucco capensis</name>
    <name type="common">collared puffbird</name>
    <dbReference type="NCBI Taxonomy" id="135168"/>
    <lineage>
        <taxon>Eukaryota</taxon>
        <taxon>Metazoa</taxon>
        <taxon>Chordata</taxon>
        <taxon>Craniata</taxon>
        <taxon>Vertebrata</taxon>
        <taxon>Euteleostomi</taxon>
        <taxon>Archelosauria</taxon>
        <taxon>Archosauria</taxon>
        <taxon>Dinosauria</taxon>
        <taxon>Saurischia</taxon>
        <taxon>Theropoda</taxon>
        <taxon>Coelurosauria</taxon>
        <taxon>Aves</taxon>
        <taxon>Neognathae</taxon>
        <taxon>Neoaves</taxon>
        <taxon>Telluraves</taxon>
        <taxon>Coraciimorphae</taxon>
        <taxon>Piciformes</taxon>
        <taxon>Bucconidae</taxon>
        <taxon>Bucco</taxon>
    </lineage>
</organism>
<dbReference type="Pfam" id="PF00622">
    <property type="entry name" value="SPRY"/>
    <property type="match status" value="1"/>
</dbReference>
<dbReference type="SUPFAM" id="SSF49899">
    <property type="entry name" value="Concanavalin A-like lectins/glucanases"/>
    <property type="match status" value="1"/>
</dbReference>
<gene>
    <name evidence="2" type="primary">Trim7_1</name>
    <name evidence="2" type="ORF">BUCCAP_R13211</name>
</gene>
<dbReference type="AlphaFoldDB" id="A0A7K9ICT7"/>
<keyword evidence="3" id="KW-1185">Reference proteome</keyword>
<proteinExistence type="predicted"/>
<dbReference type="EMBL" id="VWZO01036458">
    <property type="protein sequence ID" value="NXH23466.1"/>
    <property type="molecule type" value="Genomic_DNA"/>
</dbReference>